<keyword evidence="3 4" id="KW-0326">Glycosidase</keyword>
<dbReference type="SUPFAM" id="SSF48208">
    <property type="entry name" value="Six-hairpin glycosidases"/>
    <property type="match status" value="1"/>
</dbReference>
<dbReference type="InterPro" id="IPR008928">
    <property type="entry name" value="6-hairpin_glycosidase_sf"/>
</dbReference>
<evidence type="ECO:0000313" key="5">
    <source>
        <dbReference type="Proteomes" id="UP000004283"/>
    </source>
</evidence>
<proteinExistence type="inferred from homology"/>
<comment type="caution">
    <text evidence="4">The sequence shown here is derived from an EMBL/GenBank/DDBJ whole genome shotgun (WGS) entry which is preliminary data.</text>
</comment>
<sequence length="312" mass="35694">MSESQGYGMLITMLAAQKNQATQSDFDKFVVYYKNHTLSEQNHLMACKQNQSNNEMKTLAENNTNVTDGDMDIAYALLMADQKWGSTGNFNYKKIATNILSDLLKHNYNDENELLRVGNWAKNDEKYNNLIRTSDLIPSYFKKFYEVTNDKRWQKIYLKSIKVLKNLSGENKTGLIPDFVFITHNNISSVSPNTFESANDDKYAWNANRVPLRLAFNTSNKELKNINKKMLIFFNQQKSIKTVYSLDGHSANNYSSMAFTAPIAVAAYQQKSEFKNFSNALLEQVDSNDLSNSYYADTLKVLAALMIKNDLK</sequence>
<dbReference type="Pfam" id="PF01270">
    <property type="entry name" value="Glyco_hydro_8"/>
    <property type="match status" value="1"/>
</dbReference>
<dbReference type="InterPro" id="IPR002037">
    <property type="entry name" value="Glyco_hydro_8"/>
</dbReference>
<dbReference type="GO" id="GO:0005975">
    <property type="term" value="P:carbohydrate metabolic process"/>
    <property type="evidence" value="ECO:0007669"/>
    <property type="project" value="InterPro"/>
</dbReference>
<protein>
    <submittedName>
        <fullName evidence="4">Glycosyl hydrolase family 8</fullName>
        <ecNumber evidence="4">3.2.1.73</ecNumber>
    </submittedName>
</protein>
<dbReference type="InterPro" id="IPR012341">
    <property type="entry name" value="6hp_glycosidase-like_sf"/>
</dbReference>
<dbReference type="Gene3D" id="1.50.10.10">
    <property type="match status" value="1"/>
</dbReference>
<comment type="similarity">
    <text evidence="1">Belongs to the glycosyl hydrolase 8 (cellulase D) family.</text>
</comment>
<accession>C2KK35</accession>
<dbReference type="Proteomes" id="UP000004283">
    <property type="component" value="Unassembled WGS sequence"/>
</dbReference>
<dbReference type="GO" id="GO:0042972">
    <property type="term" value="F:licheninase activity"/>
    <property type="evidence" value="ECO:0007669"/>
    <property type="project" value="UniProtKB-EC"/>
</dbReference>
<dbReference type="HOGENOM" id="CLU_036185_1_0_9"/>
<evidence type="ECO:0000313" key="4">
    <source>
        <dbReference type="EMBL" id="EEJ42382.1"/>
    </source>
</evidence>
<dbReference type="PRINTS" id="PR00735">
    <property type="entry name" value="GLHYDRLASE8"/>
</dbReference>
<dbReference type="EMBL" id="ACKV01000048">
    <property type="protein sequence ID" value="EEJ42382.1"/>
    <property type="molecule type" value="Genomic_DNA"/>
</dbReference>
<evidence type="ECO:0000256" key="1">
    <source>
        <dbReference type="ARBA" id="ARBA00009209"/>
    </source>
</evidence>
<reference evidence="4 5" key="1">
    <citation type="submission" date="2009-04" db="EMBL/GenBank/DDBJ databases">
        <authorList>
            <person name="Qin X."/>
            <person name="Bachman B."/>
            <person name="Battles P."/>
            <person name="Bell A."/>
            <person name="Bess C."/>
            <person name="Bickham C."/>
            <person name="Chaboub L."/>
            <person name="Chen D."/>
            <person name="Coyle M."/>
            <person name="Deiros D.R."/>
            <person name="Dinh H."/>
            <person name="Forbes L."/>
            <person name="Fowler G."/>
            <person name="Francisco L."/>
            <person name="Fu Q."/>
            <person name="Gubbala S."/>
            <person name="Hale W."/>
            <person name="Han Y."/>
            <person name="Hemphill L."/>
            <person name="Highlander S.K."/>
            <person name="Hirani K."/>
            <person name="Hogues M."/>
            <person name="Jackson L."/>
            <person name="Jakkamsetti A."/>
            <person name="Javaid M."/>
            <person name="Jiang H."/>
            <person name="Korchina V."/>
            <person name="Kovar C."/>
            <person name="Lara F."/>
            <person name="Lee S."/>
            <person name="Mata R."/>
            <person name="Mathew T."/>
            <person name="Moen C."/>
            <person name="Morales K."/>
            <person name="Munidasa M."/>
            <person name="Nazareth L."/>
            <person name="Ngo R."/>
            <person name="Nguyen L."/>
            <person name="Okwuonu G."/>
            <person name="Ongeri F."/>
            <person name="Patil S."/>
            <person name="Petrosino J."/>
            <person name="Pham C."/>
            <person name="Pham P."/>
            <person name="Pu L.-L."/>
            <person name="Puazo M."/>
            <person name="Raj R."/>
            <person name="Reid J."/>
            <person name="Rouhana J."/>
            <person name="Saada N."/>
            <person name="Shang Y."/>
            <person name="Simmons D."/>
            <person name="Thornton R."/>
            <person name="Warren J."/>
            <person name="Weissenberger G."/>
            <person name="Zhang J."/>
            <person name="Zhang L."/>
            <person name="Zhou C."/>
            <person name="Zhu D."/>
            <person name="Muzny D."/>
            <person name="Worley K."/>
            <person name="Gibbs R."/>
        </authorList>
    </citation>
    <scope>NUCLEOTIDE SEQUENCE [LARGE SCALE GENOMIC DNA]</scope>
    <source>
        <strain evidence="4 5">ATCC 19254</strain>
    </source>
</reference>
<evidence type="ECO:0000256" key="2">
    <source>
        <dbReference type="ARBA" id="ARBA00022801"/>
    </source>
</evidence>
<keyword evidence="2 4" id="KW-0378">Hydrolase</keyword>
<dbReference type="EC" id="3.2.1.73" evidence="4"/>
<dbReference type="AlphaFoldDB" id="C2KK35"/>
<name>C2KK35_LEUMC</name>
<organism evidence="4 5">
    <name type="scientific">Leuconostoc mesenteroides subsp. cremoris ATCC 19254</name>
    <dbReference type="NCBI Taxonomy" id="586220"/>
    <lineage>
        <taxon>Bacteria</taxon>
        <taxon>Bacillati</taxon>
        <taxon>Bacillota</taxon>
        <taxon>Bacilli</taxon>
        <taxon>Lactobacillales</taxon>
        <taxon>Lactobacillaceae</taxon>
        <taxon>Leuconostoc</taxon>
    </lineage>
</organism>
<gene>
    <name evidence="4" type="primary">bgc</name>
    <name evidence="4" type="ORF">HMPREF0555_1001</name>
</gene>
<evidence type="ECO:0000256" key="3">
    <source>
        <dbReference type="ARBA" id="ARBA00023295"/>
    </source>
</evidence>